<keyword evidence="2" id="KW-0645">Protease</keyword>
<evidence type="ECO:0000256" key="2">
    <source>
        <dbReference type="ARBA" id="ARBA00022670"/>
    </source>
</evidence>
<keyword evidence="3" id="KW-0378">Hydrolase</keyword>
<keyword evidence="4" id="KW-0788">Thiol protease</keyword>
<dbReference type="Gene3D" id="2.30.30.40">
    <property type="entry name" value="SH3 Domains"/>
    <property type="match status" value="1"/>
</dbReference>
<organism evidence="6">
    <name type="scientific">uncultured bacterium fosmid pJB102C1</name>
    <dbReference type="NCBI Taxonomy" id="1478050"/>
    <lineage>
        <taxon>Bacteria</taxon>
        <taxon>environmental samples</taxon>
    </lineage>
</organism>
<dbReference type="GO" id="GO:0006508">
    <property type="term" value="P:proteolysis"/>
    <property type="evidence" value="ECO:0007669"/>
    <property type="project" value="UniProtKB-KW"/>
</dbReference>
<feature type="domain" description="NlpC/P60" evidence="5">
    <location>
        <begin position="142"/>
        <end position="289"/>
    </location>
</feature>
<proteinExistence type="inferred from homology"/>
<evidence type="ECO:0000256" key="1">
    <source>
        <dbReference type="ARBA" id="ARBA00007074"/>
    </source>
</evidence>
<dbReference type="GO" id="GO:0008234">
    <property type="term" value="F:cysteine-type peptidase activity"/>
    <property type="evidence" value="ECO:0007669"/>
    <property type="project" value="UniProtKB-KW"/>
</dbReference>
<dbReference type="Pfam" id="PF18348">
    <property type="entry name" value="SH3_16"/>
    <property type="match status" value="1"/>
</dbReference>
<comment type="similarity">
    <text evidence="1">Belongs to the peptidase C40 family.</text>
</comment>
<reference evidence="6" key="1">
    <citation type="submission" date="2013-08" db="EMBL/GenBank/DDBJ databases">
        <title>Comparison of modified E. coli strains.</title>
        <authorList>
            <person name="Juergensen J."/>
            <person name="Bonge A."/>
            <person name="Streit W.R."/>
        </authorList>
    </citation>
    <scope>NUCLEOTIDE SEQUENCE</scope>
</reference>
<evidence type="ECO:0000256" key="4">
    <source>
        <dbReference type="ARBA" id="ARBA00022807"/>
    </source>
</evidence>
<dbReference type="InterPro" id="IPR051202">
    <property type="entry name" value="Peptidase_C40"/>
</dbReference>
<dbReference type="AlphaFoldDB" id="A0A0H3U8I6"/>
<accession>A0A0H3U8I6</accession>
<dbReference type="EMBL" id="KF540248">
    <property type="protein sequence ID" value="AIF26830.1"/>
    <property type="molecule type" value="Genomic_DNA"/>
</dbReference>
<protein>
    <recommendedName>
        <fullName evidence="5">NlpC/P60 domain-containing protein</fullName>
    </recommendedName>
</protein>
<dbReference type="PROSITE" id="PS51935">
    <property type="entry name" value="NLPC_P60"/>
    <property type="match status" value="1"/>
</dbReference>
<dbReference type="InterPro" id="IPR038765">
    <property type="entry name" value="Papain-like_cys_pep_sf"/>
</dbReference>
<evidence type="ECO:0000259" key="5">
    <source>
        <dbReference type="PROSITE" id="PS51935"/>
    </source>
</evidence>
<dbReference type="PANTHER" id="PTHR47053:SF1">
    <property type="entry name" value="MUREIN DD-ENDOPEPTIDASE MEPH-RELATED"/>
    <property type="match status" value="1"/>
</dbReference>
<evidence type="ECO:0000313" key="6">
    <source>
        <dbReference type="EMBL" id="AIF26830.1"/>
    </source>
</evidence>
<name>A0A0H3U8I6_9BACT</name>
<dbReference type="Pfam" id="PF00877">
    <property type="entry name" value="NLPC_P60"/>
    <property type="match status" value="1"/>
</dbReference>
<dbReference type="SUPFAM" id="SSF54001">
    <property type="entry name" value="Cysteine proteinases"/>
    <property type="match status" value="1"/>
</dbReference>
<dbReference type="InterPro" id="IPR041382">
    <property type="entry name" value="SH3_16"/>
</dbReference>
<dbReference type="PANTHER" id="PTHR47053">
    <property type="entry name" value="MUREIN DD-ENDOPEPTIDASE MEPH-RELATED"/>
    <property type="match status" value="1"/>
</dbReference>
<sequence length="289" mass="31664">MQKAIVLYSVLPVRGAAAESAEMTTQLLFGETCDVVGIEGRWAAIRNDYDGQTGYVDAKMITLMSDSEFDSYQSLMDLSTAFVRMPMAFAVSQNNQTTLPLTAGTRLCNYKVDEKNPGVAHFEVLGVPFTIDPMMVMARPMDLNRDSMMILTRFFLNVPYLWGGKTVLGMDCSGFAQLIFSMMGKQILRNASEQATQGELIIGAEKGEINVGLTAEDLKKTKGCDLAFFDKGDGKITHVGILIGNGTIIHCSGRVKVEKLTPEGIVSSENNALVKVGEITHQLHSVRRY</sequence>
<dbReference type="InterPro" id="IPR000064">
    <property type="entry name" value="NLP_P60_dom"/>
</dbReference>
<evidence type="ECO:0000256" key="3">
    <source>
        <dbReference type="ARBA" id="ARBA00022801"/>
    </source>
</evidence>
<dbReference type="Gene3D" id="3.90.1720.10">
    <property type="entry name" value="endopeptidase domain like (from Nostoc punctiforme)"/>
    <property type="match status" value="1"/>
</dbReference>